<feature type="region of interest" description="Disordered" evidence="1">
    <location>
        <begin position="305"/>
        <end position="328"/>
    </location>
</feature>
<organism evidence="2">
    <name type="scientific">Octactis speculum</name>
    <dbReference type="NCBI Taxonomy" id="3111310"/>
    <lineage>
        <taxon>Eukaryota</taxon>
        <taxon>Sar</taxon>
        <taxon>Stramenopiles</taxon>
        <taxon>Ochrophyta</taxon>
        <taxon>Dictyochophyceae</taxon>
        <taxon>Dictyochales</taxon>
        <taxon>Dictyochaceae</taxon>
        <taxon>Octactis</taxon>
    </lineage>
</organism>
<feature type="compositionally biased region" description="Basic and acidic residues" evidence="1">
    <location>
        <begin position="229"/>
        <end position="250"/>
    </location>
</feature>
<reference evidence="2" key="1">
    <citation type="submission" date="2021-01" db="EMBL/GenBank/DDBJ databases">
        <authorList>
            <person name="Corre E."/>
            <person name="Pelletier E."/>
            <person name="Niang G."/>
            <person name="Scheremetjew M."/>
            <person name="Finn R."/>
            <person name="Kale V."/>
            <person name="Holt S."/>
            <person name="Cochrane G."/>
            <person name="Meng A."/>
            <person name="Brown T."/>
            <person name="Cohen L."/>
        </authorList>
    </citation>
    <scope>NUCLEOTIDE SEQUENCE</scope>
    <source>
        <strain evidence="2">CCMP1381</strain>
    </source>
</reference>
<gene>
    <name evidence="2" type="ORF">DSPE1174_LOCUS14124</name>
</gene>
<feature type="region of interest" description="Disordered" evidence="1">
    <location>
        <begin position="365"/>
        <end position="426"/>
    </location>
</feature>
<dbReference type="EMBL" id="HBGS01027878">
    <property type="protein sequence ID" value="CAD9423116.1"/>
    <property type="molecule type" value="Transcribed_RNA"/>
</dbReference>
<evidence type="ECO:0000256" key="1">
    <source>
        <dbReference type="SAM" id="MobiDB-lite"/>
    </source>
</evidence>
<feature type="compositionally biased region" description="Basic and acidic residues" evidence="1">
    <location>
        <begin position="403"/>
        <end position="426"/>
    </location>
</feature>
<sequence>MGSLIFWRQAACQSSSRSHLPTGLLSLYPLATKKTERGLQKPQSQTENPLASLSLVPKAEKKESTVPKSLRATEAKGVRFTRVNDERPRAVPRRFIEVNYASPGDRWYPDVYTCLGFQAPTSCQELQPHKGTSMALNRKDAHRRAQPHRALFRKRETEIHERIVQYTTIDADGTVQELIETQRSHNEVVHLECKESGEFVHRERLNIEQWETFNNEVVSEERGHEEYLHLKSKEDEYEHLDSNMPKKEEEQQAAPAMDGEAPAEPLSYAEDTEMGETTDNIEKTFTTDAALDAEGPGIGLDISDGQWRAPSTEQESSGWMGQHPEEQQPGNCYTVVEPAPTPGTANSPMKVPIGEWENYMAANEELGPWKVTDDPDGDDLARSSFLLDPHPPPSPTDGPLSAYDKKDRAPQNQRDSADIILEREAQ</sequence>
<feature type="region of interest" description="Disordered" evidence="1">
    <location>
        <begin position="229"/>
        <end position="264"/>
    </location>
</feature>
<name>A0A7S2G1L3_9STRA</name>
<protein>
    <submittedName>
        <fullName evidence="2">Uncharacterized protein</fullName>
    </submittedName>
</protein>
<feature type="compositionally biased region" description="Polar residues" evidence="1">
    <location>
        <begin position="309"/>
        <end position="319"/>
    </location>
</feature>
<evidence type="ECO:0000313" key="2">
    <source>
        <dbReference type="EMBL" id="CAD9423116.1"/>
    </source>
</evidence>
<accession>A0A7S2G1L3</accession>
<dbReference type="AlphaFoldDB" id="A0A7S2G1L3"/>
<proteinExistence type="predicted"/>